<evidence type="ECO:0000313" key="4">
    <source>
        <dbReference type="Proteomes" id="UP000029719"/>
    </source>
</evidence>
<dbReference type="Proteomes" id="UP000029719">
    <property type="component" value="Unassembled WGS sequence"/>
</dbReference>
<reference evidence="3 4" key="1">
    <citation type="submission" date="2014-09" db="EMBL/GenBank/DDBJ databases">
        <title>Genome sequence of Pseudomonas lutea strain DSM 17257T.</title>
        <authorList>
            <person name="Kwak Y."/>
            <person name="Shin J.-H."/>
        </authorList>
    </citation>
    <scope>NUCLEOTIDE SEQUENCE [LARGE SCALE GENOMIC DNA]</scope>
    <source>
        <strain evidence="3 4">DSM 17257</strain>
    </source>
</reference>
<dbReference type="AlphaFoldDB" id="A0A9X0JKE9"/>
<dbReference type="Pfam" id="PF00892">
    <property type="entry name" value="EamA"/>
    <property type="match status" value="2"/>
</dbReference>
<dbReference type="PANTHER" id="PTHR22911:SF103">
    <property type="entry name" value="BLR2811 PROTEIN"/>
    <property type="match status" value="1"/>
</dbReference>
<dbReference type="SUPFAM" id="SSF103481">
    <property type="entry name" value="Multidrug resistance efflux transporter EmrE"/>
    <property type="match status" value="2"/>
</dbReference>
<proteinExistence type="predicted"/>
<dbReference type="PANTHER" id="PTHR22911">
    <property type="entry name" value="ACYL-MALONYL CONDENSING ENZYME-RELATED"/>
    <property type="match status" value="1"/>
</dbReference>
<protein>
    <recommendedName>
        <fullName evidence="2">EamA domain-containing protein</fullName>
    </recommendedName>
</protein>
<feature type="transmembrane region" description="Helical" evidence="1">
    <location>
        <begin position="188"/>
        <end position="210"/>
    </location>
</feature>
<dbReference type="InterPro" id="IPR000620">
    <property type="entry name" value="EamA_dom"/>
</dbReference>
<feature type="transmembrane region" description="Helical" evidence="1">
    <location>
        <begin position="271"/>
        <end position="289"/>
    </location>
</feature>
<feature type="transmembrane region" description="Helical" evidence="1">
    <location>
        <begin position="16"/>
        <end position="35"/>
    </location>
</feature>
<keyword evidence="1" id="KW-0812">Transmembrane</keyword>
<keyword evidence="1" id="KW-0472">Membrane</keyword>
<dbReference type="EMBL" id="JRMB01000001">
    <property type="protein sequence ID" value="KGF65822.1"/>
    <property type="molecule type" value="Genomic_DNA"/>
</dbReference>
<gene>
    <name evidence="3" type="ORF">LT42_07895</name>
</gene>
<feature type="domain" description="EamA" evidence="2">
    <location>
        <begin position="158"/>
        <end position="288"/>
    </location>
</feature>
<comment type="caution">
    <text evidence="3">The sequence shown here is derived from an EMBL/GenBank/DDBJ whole genome shotgun (WGS) entry which is preliminary data.</text>
</comment>
<feature type="transmembrane region" description="Helical" evidence="1">
    <location>
        <begin position="41"/>
        <end position="65"/>
    </location>
</feature>
<name>A0A9X0JKE9_9PSED</name>
<feature type="transmembrane region" description="Helical" evidence="1">
    <location>
        <begin position="216"/>
        <end position="233"/>
    </location>
</feature>
<dbReference type="GO" id="GO:0016020">
    <property type="term" value="C:membrane"/>
    <property type="evidence" value="ECO:0007669"/>
    <property type="project" value="InterPro"/>
</dbReference>
<evidence type="ECO:0000313" key="3">
    <source>
        <dbReference type="EMBL" id="KGF65822.1"/>
    </source>
</evidence>
<evidence type="ECO:0000256" key="1">
    <source>
        <dbReference type="SAM" id="Phobius"/>
    </source>
</evidence>
<evidence type="ECO:0000259" key="2">
    <source>
        <dbReference type="Pfam" id="PF00892"/>
    </source>
</evidence>
<feature type="transmembrane region" description="Helical" evidence="1">
    <location>
        <begin position="85"/>
        <end position="104"/>
    </location>
</feature>
<keyword evidence="1" id="KW-1133">Transmembrane helix</keyword>
<dbReference type="InterPro" id="IPR037185">
    <property type="entry name" value="EmrE-like"/>
</dbReference>
<feature type="transmembrane region" description="Helical" evidence="1">
    <location>
        <begin position="135"/>
        <end position="152"/>
    </location>
</feature>
<feature type="domain" description="EamA" evidence="2">
    <location>
        <begin position="17"/>
        <end position="149"/>
    </location>
</feature>
<feature type="transmembrane region" description="Helical" evidence="1">
    <location>
        <begin position="245"/>
        <end position="265"/>
    </location>
</feature>
<accession>A0A9X0JKE9</accession>
<feature type="transmembrane region" description="Helical" evidence="1">
    <location>
        <begin position="110"/>
        <end position="128"/>
    </location>
</feature>
<organism evidence="3 4">
    <name type="scientific">Pseudomonas lutea</name>
    <dbReference type="NCBI Taxonomy" id="243924"/>
    <lineage>
        <taxon>Bacteria</taxon>
        <taxon>Pseudomonadati</taxon>
        <taxon>Pseudomonadota</taxon>
        <taxon>Gammaproteobacteria</taxon>
        <taxon>Pseudomonadales</taxon>
        <taxon>Pseudomonadaceae</taxon>
        <taxon>Pseudomonas</taxon>
    </lineage>
</organism>
<feature type="transmembrane region" description="Helical" evidence="1">
    <location>
        <begin position="158"/>
        <end position="176"/>
    </location>
</feature>
<sequence length="300" mass="32549">MAGPAMTIPHGTHRQVIGMWLMAGVALTFASHDAISKTLIFSLPVIFVAWARYLVHSTLVTTVLLRSGGGKVFHTRRPWLHLLRAVVLLADSLTFMFGLTHVPIAESTALVFLAPAFVTILSPLLFGIKADRWQWLSVLLGFVGVLVIINPASDAFSLWMLFPLATALFFALYQLLTQLAGETDSPSVCSFYVGVFCTLILSAIVPFYWADPDWKQLGLLLVLGGLGLCAHFLMAKSYRYASSSVLAPLGYLQIIFAVAYGILLFGNFPGLASMFGIALIFLSGLLVYAKRQPPAPATPG</sequence>